<keyword evidence="2" id="KW-0472">Membrane</keyword>
<feature type="compositionally biased region" description="Basic residues" evidence="1">
    <location>
        <begin position="345"/>
        <end position="354"/>
    </location>
</feature>
<feature type="compositionally biased region" description="Basic residues" evidence="1">
    <location>
        <begin position="362"/>
        <end position="376"/>
    </location>
</feature>
<evidence type="ECO:0000256" key="1">
    <source>
        <dbReference type="SAM" id="MobiDB-lite"/>
    </source>
</evidence>
<accession>A0AAN6LLC4</accession>
<dbReference type="Proteomes" id="UP001280581">
    <property type="component" value="Unassembled WGS sequence"/>
</dbReference>
<feature type="transmembrane region" description="Helical" evidence="2">
    <location>
        <begin position="184"/>
        <end position="206"/>
    </location>
</feature>
<keyword evidence="5" id="KW-1185">Reference proteome</keyword>
<keyword evidence="2" id="KW-1133">Transmembrane helix</keyword>
<gene>
    <name evidence="4" type="ORF">GRF29_1536g169361</name>
</gene>
<feature type="compositionally biased region" description="Polar residues" evidence="1">
    <location>
        <begin position="310"/>
        <end position="319"/>
    </location>
</feature>
<name>A0AAN6LLC4_9PLEO</name>
<dbReference type="AlphaFoldDB" id="A0AAN6LLC4"/>
<evidence type="ECO:0000256" key="3">
    <source>
        <dbReference type="SAM" id="SignalP"/>
    </source>
</evidence>
<protein>
    <submittedName>
        <fullName evidence="4">Uncharacterized protein</fullName>
    </submittedName>
</protein>
<feature type="region of interest" description="Disordered" evidence="1">
    <location>
        <begin position="289"/>
        <end position="411"/>
    </location>
</feature>
<feature type="region of interest" description="Disordered" evidence="1">
    <location>
        <begin position="146"/>
        <end position="177"/>
    </location>
</feature>
<feature type="region of interest" description="Disordered" evidence="1">
    <location>
        <begin position="424"/>
        <end position="448"/>
    </location>
</feature>
<proteinExistence type="predicted"/>
<feature type="chain" id="PRO_5042958196" evidence="3">
    <location>
        <begin position="30"/>
        <end position="448"/>
    </location>
</feature>
<evidence type="ECO:0000313" key="5">
    <source>
        <dbReference type="Proteomes" id="UP001280581"/>
    </source>
</evidence>
<keyword evidence="2" id="KW-0812">Transmembrane</keyword>
<evidence type="ECO:0000313" key="4">
    <source>
        <dbReference type="EMBL" id="KAK3196969.1"/>
    </source>
</evidence>
<organism evidence="4 5">
    <name type="scientific">Pseudopithomyces chartarum</name>
    <dbReference type="NCBI Taxonomy" id="1892770"/>
    <lineage>
        <taxon>Eukaryota</taxon>
        <taxon>Fungi</taxon>
        <taxon>Dikarya</taxon>
        <taxon>Ascomycota</taxon>
        <taxon>Pezizomycotina</taxon>
        <taxon>Dothideomycetes</taxon>
        <taxon>Pleosporomycetidae</taxon>
        <taxon>Pleosporales</taxon>
        <taxon>Massarineae</taxon>
        <taxon>Didymosphaeriaceae</taxon>
        <taxon>Pseudopithomyces</taxon>
    </lineage>
</organism>
<sequence>MAILAGPRLSRISLFLLFILSSTLHTSNASRLFPRAPETCGGLPNLNQCGGDLPSSFCCGQDTTCTTVNSTVQAVICCPKGKDCSTIQTVPCDTTQYDANLHPDNQIHFASTDLELPTCGSACCPLGYTCNSGMCISVKTPPSIPPTASSTPTSPASVSQTSSSSSQAESPLPKPTSSFDPKSFAAGFFPGLLLGALAVILFVWLTSRRKAKARTRYSGDFGPVARTISDPIYDPLHARTDFIRRPSQRSEPSLYKAPAAPIGTRAAGGTAATGLTPRLKSMWERTPKLPVFSSNGGSGGGGSWSALHASPSTSPNITIPQPAIRAGDPLRDPYLTPGQTPEDRHRRRKRRTKRDHSTSSHSHSHSHAHSHSKPHRTPTEVSSETIDVLMPAPSFLEPPRAPGMRENRMTADSGHTTFTKLMERAGYGEETRESVRNFGSGASSARRI</sequence>
<dbReference type="EMBL" id="WVTA01000021">
    <property type="protein sequence ID" value="KAK3196969.1"/>
    <property type="molecule type" value="Genomic_DNA"/>
</dbReference>
<feature type="compositionally biased region" description="Basic and acidic residues" evidence="1">
    <location>
        <begin position="424"/>
        <end position="435"/>
    </location>
</feature>
<feature type="compositionally biased region" description="Low complexity" evidence="1">
    <location>
        <begin position="146"/>
        <end position="171"/>
    </location>
</feature>
<keyword evidence="3" id="KW-0732">Signal</keyword>
<evidence type="ECO:0000256" key="2">
    <source>
        <dbReference type="SAM" id="Phobius"/>
    </source>
</evidence>
<comment type="caution">
    <text evidence="4">The sequence shown here is derived from an EMBL/GenBank/DDBJ whole genome shotgun (WGS) entry which is preliminary data.</text>
</comment>
<feature type="signal peptide" evidence="3">
    <location>
        <begin position="1"/>
        <end position="29"/>
    </location>
</feature>
<reference evidence="4 5" key="1">
    <citation type="submission" date="2021-02" db="EMBL/GenBank/DDBJ databases">
        <title>Genome assembly of Pseudopithomyces chartarum.</title>
        <authorList>
            <person name="Jauregui R."/>
            <person name="Singh J."/>
            <person name="Voisey C."/>
        </authorList>
    </citation>
    <scope>NUCLEOTIDE SEQUENCE [LARGE SCALE GENOMIC DNA]</scope>
    <source>
        <strain evidence="4 5">AGR01</strain>
    </source>
</reference>